<evidence type="ECO:0000256" key="2">
    <source>
        <dbReference type="SAM" id="SignalP"/>
    </source>
</evidence>
<accession>A0A2N5J155</accession>
<proteinExistence type="predicted"/>
<feature type="region of interest" description="Disordered" evidence="1">
    <location>
        <begin position="25"/>
        <end position="46"/>
    </location>
</feature>
<feature type="signal peptide" evidence="2">
    <location>
        <begin position="1"/>
        <end position="21"/>
    </location>
</feature>
<name>A0A2N5J155_9BIFI</name>
<evidence type="ECO:0000313" key="4">
    <source>
        <dbReference type="Proteomes" id="UP000234935"/>
    </source>
</evidence>
<sequence length="200" mass="21183">MGRSMRVSVAAALLTAAVMTAGGCGTSEAQRNDATPPAASATATQGADEEYHVLPEYQANRLKDELRDFPMAGKTIEFAGPVPSYTETNGARAPQTMQNRTELEFSANKSYTLVAMCTGEGGANVEWQLGVQFNRQHLECRPYSGTQYMNAGVADMGVTGIGADSSTVTITPDEGTKAEFAYRIDESDAPVPIVDDDATA</sequence>
<gene>
    <name evidence="3" type="ORF">CGZ88_0107</name>
</gene>
<dbReference type="AlphaFoldDB" id="A0A2N5J155"/>
<feature type="chain" id="PRO_5038719930" description="Lipoprotein" evidence="2">
    <location>
        <begin position="22"/>
        <end position="200"/>
    </location>
</feature>
<keyword evidence="2" id="KW-0732">Signal</keyword>
<dbReference type="Proteomes" id="UP000234935">
    <property type="component" value="Unassembled WGS sequence"/>
</dbReference>
<comment type="caution">
    <text evidence="3">The sequence shown here is derived from an EMBL/GenBank/DDBJ whole genome shotgun (WGS) entry which is preliminary data.</text>
</comment>
<reference evidence="3 4" key="1">
    <citation type="submission" date="2017-07" db="EMBL/GenBank/DDBJ databases">
        <title>Bifidobacterium novel species.</title>
        <authorList>
            <person name="Lugli G.A."/>
            <person name="Milani C."/>
            <person name="Duranti S."/>
            <person name="Mangifesta M."/>
        </authorList>
    </citation>
    <scope>NUCLEOTIDE SEQUENCE [LARGE SCALE GENOMIC DNA]</scope>
    <source>
        <strain evidence="4">Goo31D</strain>
    </source>
</reference>
<feature type="compositionally biased region" description="Low complexity" evidence="1">
    <location>
        <begin position="34"/>
        <end position="44"/>
    </location>
</feature>
<evidence type="ECO:0008006" key="5">
    <source>
        <dbReference type="Google" id="ProtNLM"/>
    </source>
</evidence>
<organism evidence="3 4">
    <name type="scientific">Bifidobacterium anseris</name>
    <dbReference type="NCBI Taxonomy" id="2020963"/>
    <lineage>
        <taxon>Bacteria</taxon>
        <taxon>Bacillati</taxon>
        <taxon>Actinomycetota</taxon>
        <taxon>Actinomycetes</taxon>
        <taxon>Bifidobacteriales</taxon>
        <taxon>Bifidobacteriaceae</taxon>
        <taxon>Bifidobacterium</taxon>
    </lineage>
</organism>
<protein>
    <recommendedName>
        <fullName evidence="5">Lipoprotein</fullName>
    </recommendedName>
</protein>
<keyword evidence="4" id="KW-1185">Reference proteome</keyword>
<dbReference type="PROSITE" id="PS51257">
    <property type="entry name" value="PROKAR_LIPOPROTEIN"/>
    <property type="match status" value="1"/>
</dbReference>
<evidence type="ECO:0000256" key="1">
    <source>
        <dbReference type="SAM" id="MobiDB-lite"/>
    </source>
</evidence>
<evidence type="ECO:0000313" key="3">
    <source>
        <dbReference type="EMBL" id="PLS27945.1"/>
    </source>
</evidence>
<dbReference type="EMBL" id="NMYC01000001">
    <property type="protein sequence ID" value="PLS27945.1"/>
    <property type="molecule type" value="Genomic_DNA"/>
</dbReference>